<evidence type="ECO:0000256" key="4">
    <source>
        <dbReference type="SAM" id="MobiDB-lite"/>
    </source>
</evidence>
<evidence type="ECO:0000256" key="3">
    <source>
        <dbReference type="ARBA" id="ARBA00070941"/>
    </source>
</evidence>
<dbReference type="FunFam" id="3.30.565.10:FF:000014">
    <property type="entry name" value="Mismatch repair endonuclease pms1, putative"/>
    <property type="match status" value="1"/>
</dbReference>
<dbReference type="Gene3D" id="3.30.230.10">
    <property type="match status" value="1"/>
</dbReference>
<evidence type="ECO:0000313" key="8">
    <source>
        <dbReference type="Proteomes" id="UP000594364"/>
    </source>
</evidence>
<feature type="region of interest" description="Disordered" evidence="4">
    <location>
        <begin position="522"/>
        <end position="591"/>
    </location>
</feature>
<protein>
    <recommendedName>
        <fullName evidence="3">DNA mismatch repair protein PMS1</fullName>
    </recommendedName>
</protein>
<dbReference type="SUPFAM" id="SSF55874">
    <property type="entry name" value="ATPase domain of HSP90 chaperone/DNA topoisomerase II/histidine kinase"/>
    <property type="match status" value="1"/>
</dbReference>
<dbReference type="GO" id="GO:0005524">
    <property type="term" value="F:ATP binding"/>
    <property type="evidence" value="ECO:0007669"/>
    <property type="project" value="InterPro"/>
</dbReference>
<dbReference type="Pfam" id="PF08676">
    <property type="entry name" value="MutL_C"/>
    <property type="match status" value="1"/>
</dbReference>
<dbReference type="InterPro" id="IPR042120">
    <property type="entry name" value="MutL_C_dimsub"/>
</dbReference>
<dbReference type="Gene3D" id="3.30.1540.20">
    <property type="entry name" value="MutL, C-terminal domain, dimerisation subdomain"/>
    <property type="match status" value="1"/>
</dbReference>
<accession>A0A7U3Q117</accession>
<proteinExistence type="inferred from homology"/>
<dbReference type="EMBL" id="CP031389">
    <property type="protein sequence ID" value="QPH10030.1"/>
    <property type="molecule type" value="Genomic_DNA"/>
</dbReference>
<dbReference type="CDD" id="cd03484">
    <property type="entry name" value="MutL_Trans_hPMS_2_like"/>
    <property type="match status" value="1"/>
</dbReference>
<dbReference type="FunFam" id="3.30.230.10:FF:000120">
    <property type="entry name" value="Mismatch repair endonuclease PMS2"/>
    <property type="match status" value="1"/>
</dbReference>
<dbReference type="GO" id="GO:0000710">
    <property type="term" value="P:meiotic mismatch repair"/>
    <property type="evidence" value="ECO:0007669"/>
    <property type="project" value="UniProtKB-ARBA"/>
</dbReference>
<comment type="similarity">
    <text evidence="1">Belongs to the DNA mismatch repair MutL/HexB family.</text>
</comment>
<dbReference type="SMART" id="SM00853">
    <property type="entry name" value="MutL_C"/>
    <property type="match status" value="1"/>
</dbReference>
<dbReference type="PANTHER" id="PTHR10073:SF52">
    <property type="entry name" value="MISMATCH REPAIR ENDONUCLEASE PMS2"/>
    <property type="match status" value="1"/>
</dbReference>
<dbReference type="InterPro" id="IPR020568">
    <property type="entry name" value="Ribosomal_Su5_D2-typ_SF"/>
</dbReference>
<dbReference type="OrthoDB" id="10263226at2759"/>
<evidence type="ECO:0000259" key="5">
    <source>
        <dbReference type="SMART" id="SM00853"/>
    </source>
</evidence>
<evidence type="ECO:0000256" key="2">
    <source>
        <dbReference type="ARBA" id="ARBA00022763"/>
    </source>
</evidence>
<reference evidence="7 8" key="1">
    <citation type="journal article" date="2018" name="PLoS Genet.">
        <title>Repeat elements organise 3D genome structure and mediate transcription in the filamentous fungus Epichloe festucae.</title>
        <authorList>
            <person name="Winter D.J."/>
            <person name="Ganley A.R.D."/>
            <person name="Young C.A."/>
            <person name="Liachko I."/>
            <person name="Schardl C.L."/>
            <person name="Dupont P.Y."/>
            <person name="Berry D."/>
            <person name="Ram A."/>
            <person name="Scott B."/>
            <person name="Cox M.P."/>
        </authorList>
    </citation>
    <scope>NUCLEOTIDE SEQUENCE [LARGE SCALE GENOMIC DNA]</scope>
    <source>
        <strain evidence="7 8">Fl1</strain>
    </source>
</reference>
<dbReference type="AlphaFoldDB" id="A0A7U3Q117"/>
<dbReference type="InterPro" id="IPR002099">
    <property type="entry name" value="MutL/Mlh/PMS"/>
</dbReference>
<dbReference type="InterPro" id="IPR036890">
    <property type="entry name" value="HATPase_C_sf"/>
</dbReference>
<dbReference type="GO" id="GO:0032389">
    <property type="term" value="C:MutLalpha complex"/>
    <property type="evidence" value="ECO:0007669"/>
    <property type="project" value="TreeGrafter"/>
</dbReference>
<name>A0A7U3Q117_EPIFF</name>
<dbReference type="InterPro" id="IPR042121">
    <property type="entry name" value="MutL_C_regsub"/>
</dbReference>
<dbReference type="GO" id="GO:0140664">
    <property type="term" value="F:ATP-dependent DNA damage sensor activity"/>
    <property type="evidence" value="ECO:0007669"/>
    <property type="project" value="InterPro"/>
</dbReference>
<feature type="domain" description="DNA mismatch repair protein S5" evidence="6">
    <location>
        <begin position="218"/>
        <end position="358"/>
    </location>
</feature>
<dbReference type="NCBIfam" id="TIGR00585">
    <property type="entry name" value="mutl"/>
    <property type="match status" value="1"/>
</dbReference>
<dbReference type="InterPro" id="IPR014721">
    <property type="entry name" value="Ribsml_uS5_D2-typ_fold_subgr"/>
</dbReference>
<organism evidence="7 8">
    <name type="scientific">Epichloe festucae (strain Fl1)</name>
    <dbReference type="NCBI Taxonomy" id="877507"/>
    <lineage>
        <taxon>Eukaryota</taxon>
        <taxon>Fungi</taxon>
        <taxon>Dikarya</taxon>
        <taxon>Ascomycota</taxon>
        <taxon>Pezizomycotina</taxon>
        <taxon>Sordariomycetes</taxon>
        <taxon>Hypocreomycetidae</taxon>
        <taxon>Hypocreales</taxon>
        <taxon>Clavicipitaceae</taxon>
        <taxon>Epichloe</taxon>
    </lineage>
</organism>
<dbReference type="InterPro" id="IPR014790">
    <property type="entry name" value="MutL_C"/>
</dbReference>
<dbReference type="Proteomes" id="UP000594364">
    <property type="component" value="Chromosome 5"/>
</dbReference>
<evidence type="ECO:0000259" key="6">
    <source>
        <dbReference type="SMART" id="SM01340"/>
    </source>
</evidence>
<dbReference type="Pfam" id="PF13589">
    <property type="entry name" value="HATPase_c_3"/>
    <property type="match status" value="1"/>
</dbReference>
<dbReference type="Gene3D" id="3.30.1370.100">
    <property type="entry name" value="MutL, C-terminal domain, regulatory subdomain"/>
    <property type="match status" value="1"/>
</dbReference>
<feature type="region of interest" description="Disordered" evidence="4">
    <location>
        <begin position="486"/>
        <end position="507"/>
    </location>
</feature>
<keyword evidence="2" id="KW-0227">DNA damage</keyword>
<dbReference type="SUPFAM" id="SSF54211">
    <property type="entry name" value="Ribosomal protein S5 domain 2-like"/>
    <property type="match status" value="1"/>
</dbReference>
<sequence length="976" mass="107772">MAAPIKPIDDKSIHLIQSGQVIVDLCSVVKELLENSIDSGATNIDVRFKNQGLDHIEVQDNGSGISPANHACVALKHYTSKLSSYSDISSLQTFGFRGEALASLCALSQLTITTCVQSDVPKGSKLHFDSSGKLVSTAVTAAQKGTTVSVENLFYNLPVRRRELERNIKREWHKVIALLNQYACIQTNLKFSVSQQPTKGKRIVLFSTKGNPTTRENILNIFGSKAISALVSMDILLEMEHPKINPAIQISPQIHSPSKQVRVRGHVSRPIQGDGRQTPDRQMFFVNGRPCGLPQFAKTFNEVYKSYNYSQSPFIFADIQLDTNMYDVNVSPDKRSILLHDQASLLDSLRASLGALFDSHEYRLPTASALSSQPSESLKPSHPIPSLLLSKCTPLNAEEEGSTIDDAETNKRALTGSLKSRVQYASGITTEKVSRTVGNRQPSLSEWLNRDVEPEVLPISWDNASDFNKFRLNLREKRTLVDDSVDDAGNANEMSSNNLDVKLPSPRANIRKDQYELKSTNEIWPENPCTGSDSDSLHDDVSSPCSKPPKISTMSGAKRPRDSLDSESPPGKSATQDGSTPAVSINSVAPADEEHLSKFEVTSGWTNSAICHQSSAELGETNRQGVHAKSPDNETQNQEQLVSVLSSKVGLMDDPRDSTCEITEDRMATVKTNTSNKERRRKFANAQRSQVIYTDEDKIALLSDDWGQIFARNLSGGLKPDVEQIDAPDAESKLPLIISKSDFAKMRIVGQFNLGFIIAIRPRSTDNVSSTTNAHDELLIIDQHASDEKFNFEALQATTKVQSQRLVRPKKLDLTALDEEIVFQNLAALEANGFQVQVDSTGTTPVGSRCQLLALPMSRESTFTLKDLEELISLLADEPAGSEHIPRPSAVRKMFAMRACRSSIMIGKALTTNKMYTVVRHMGELDKPWNCPHGRPTMRHLCRIQAWDEARWTADTLCTSVPKYWASYIADAHPGS</sequence>
<dbReference type="Pfam" id="PF01119">
    <property type="entry name" value="DNA_mis_repair"/>
    <property type="match status" value="1"/>
</dbReference>
<feature type="domain" description="MutL C-terminal dimerisation" evidence="5">
    <location>
        <begin position="748"/>
        <end position="910"/>
    </location>
</feature>
<dbReference type="CDD" id="cd16926">
    <property type="entry name" value="HATPase_MutL-MLH-PMS-like"/>
    <property type="match status" value="1"/>
</dbReference>
<dbReference type="InterPro" id="IPR013507">
    <property type="entry name" value="DNA_mismatch_S5_2-like"/>
</dbReference>
<dbReference type="GO" id="GO:0030983">
    <property type="term" value="F:mismatched DNA binding"/>
    <property type="evidence" value="ECO:0007669"/>
    <property type="project" value="InterPro"/>
</dbReference>
<dbReference type="InterPro" id="IPR014762">
    <property type="entry name" value="DNA_mismatch_repair_CS"/>
</dbReference>
<dbReference type="SMART" id="SM01340">
    <property type="entry name" value="DNA_mis_repair"/>
    <property type="match status" value="1"/>
</dbReference>
<keyword evidence="8" id="KW-1185">Reference proteome</keyword>
<dbReference type="Gene3D" id="3.30.565.10">
    <property type="entry name" value="Histidine kinase-like ATPase, C-terminal domain"/>
    <property type="match status" value="1"/>
</dbReference>
<evidence type="ECO:0000313" key="7">
    <source>
        <dbReference type="EMBL" id="QPH10030.1"/>
    </source>
</evidence>
<dbReference type="PANTHER" id="PTHR10073">
    <property type="entry name" value="DNA MISMATCH REPAIR PROTEIN MLH, PMS, MUTL"/>
    <property type="match status" value="1"/>
</dbReference>
<dbReference type="PROSITE" id="PS00058">
    <property type="entry name" value="DNA_MISMATCH_REPAIR_1"/>
    <property type="match status" value="1"/>
</dbReference>
<dbReference type="SUPFAM" id="SSF118116">
    <property type="entry name" value="DNA mismatch repair protein MutL"/>
    <property type="match status" value="1"/>
</dbReference>
<evidence type="ECO:0000256" key="1">
    <source>
        <dbReference type="ARBA" id="ARBA00006082"/>
    </source>
</evidence>
<dbReference type="FunFam" id="3.30.1370.100:FF:000001">
    <property type="entry name" value="Mismatch repair endonuclease pms1, putative"/>
    <property type="match status" value="1"/>
</dbReference>
<gene>
    <name evidence="7" type="ORF">C2857_001163</name>
</gene>
<dbReference type="GO" id="GO:0016887">
    <property type="term" value="F:ATP hydrolysis activity"/>
    <property type="evidence" value="ECO:0007669"/>
    <property type="project" value="InterPro"/>
</dbReference>
<feature type="compositionally biased region" description="Polar residues" evidence="4">
    <location>
        <begin position="573"/>
        <end position="587"/>
    </location>
</feature>
<dbReference type="InterPro" id="IPR037198">
    <property type="entry name" value="MutL_C_sf"/>
</dbReference>
<dbReference type="InterPro" id="IPR038973">
    <property type="entry name" value="MutL/Mlh/Pms-like"/>
</dbReference>